<organism evidence="3 4">
    <name type="scientific">Heliobacterium chlorum</name>
    <dbReference type="NCBI Taxonomy" id="2698"/>
    <lineage>
        <taxon>Bacteria</taxon>
        <taxon>Bacillati</taxon>
        <taxon>Bacillota</taxon>
        <taxon>Clostridia</taxon>
        <taxon>Eubacteriales</taxon>
        <taxon>Heliobacteriaceae</taxon>
        <taxon>Heliobacterium</taxon>
    </lineage>
</organism>
<gene>
    <name evidence="3" type="primary">spoIID</name>
    <name evidence="3" type="ORF">H1S01_08280</name>
</gene>
<dbReference type="RefSeq" id="WP_188039619.1">
    <property type="nucleotide sequence ID" value="NZ_JACVHF010000006.1"/>
</dbReference>
<dbReference type="PANTHER" id="PTHR30032:SF4">
    <property type="entry name" value="AMIDASE ENHANCER"/>
    <property type="match status" value="1"/>
</dbReference>
<dbReference type="Proteomes" id="UP000617402">
    <property type="component" value="Unassembled WGS sequence"/>
</dbReference>
<dbReference type="InterPro" id="IPR051922">
    <property type="entry name" value="Bact_Sporulation_Assoc"/>
</dbReference>
<keyword evidence="1" id="KW-1133">Transmembrane helix</keyword>
<dbReference type="EMBL" id="JACVHF010000006">
    <property type="protein sequence ID" value="MBC9784508.1"/>
    <property type="molecule type" value="Genomic_DNA"/>
</dbReference>
<evidence type="ECO:0000313" key="3">
    <source>
        <dbReference type="EMBL" id="MBC9784508.1"/>
    </source>
</evidence>
<accession>A0ABR7T3B1</accession>
<keyword evidence="1" id="KW-0472">Membrane</keyword>
<sequence length="314" mass="35162">MPARRSRWKPWKLYLLGTIMTALLLVLGIPLLILKNPQILFWKTPPEGPKIQLQQKDGNISDIPMEEYLVGVLSGEMSPLDPPEALKAMAVAARGYAWYHALKGDPICTTVHCQVWLSPEERQERWGLKTPLYTWRIEQAVKATQGQFLLYHSQVIDATYHAACGGHTESAADVWGADIPYLQSVSCPEKPVVKEARFTAEELDAKFGTTLAAMSPKDRAKALQVADKTAGGRVKTIRIGQTDLEGTKFRSLLGLASTDLQMEWEKNQLRIQTRGYGHAVGLCQTGDITMAEEGKSYEEILAHYYPETELKKMY</sequence>
<feature type="transmembrane region" description="Helical" evidence="1">
    <location>
        <begin position="12"/>
        <end position="34"/>
    </location>
</feature>
<dbReference type="InterPro" id="IPR014225">
    <property type="entry name" value="Spore_II_D_firmicutes"/>
</dbReference>
<dbReference type="NCBIfam" id="TIGR02669">
    <property type="entry name" value="SpoIID_LytB"/>
    <property type="match status" value="1"/>
</dbReference>
<proteinExistence type="predicted"/>
<dbReference type="InterPro" id="IPR013693">
    <property type="entry name" value="SpoIID/LytB_N"/>
</dbReference>
<evidence type="ECO:0000313" key="4">
    <source>
        <dbReference type="Proteomes" id="UP000617402"/>
    </source>
</evidence>
<comment type="caution">
    <text evidence="3">The sequence shown here is derived from an EMBL/GenBank/DDBJ whole genome shotgun (WGS) entry which is preliminary data.</text>
</comment>
<dbReference type="Pfam" id="PF08486">
    <property type="entry name" value="SpoIID"/>
    <property type="match status" value="1"/>
</dbReference>
<evidence type="ECO:0000256" key="1">
    <source>
        <dbReference type="SAM" id="Phobius"/>
    </source>
</evidence>
<dbReference type="NCBIfam" id="TIGR02870">
    <property type="entry name" value="spore_II_D"/>
    <property type="match status" value="1"/>
</dbReference>
<dbReference type="PANTHER" id="PTHR30032">
    <property type="entry name" value="N-ACETYLMURAMOYL-L-ALANINE AMIDASE-RELATED"/>
    <property type="match status" value="1"/>
</dbReference>
<dbReference type="InterPro" id="IPR013486">
    <property type="entry name" value="SpoIID/LytB"/>
</dbReference>
<keyword evidence="1" id="KW-0812">Transmembrane</keyword>
<reference evidence="3 4" key="1">
    <citation type="submission" date="2020-07" db="EMBL/GenBank/DDBJ databases">
        <title>Draft whole-genome sequence of Heliobacterium chlorum DSM 3682, type strain.</title>
        <authorList>
            <person name="Kyndt J.A."/>
            <person name="Meyer T.E."/>
            <person name="Imhoff J.F."/>
        </authorList>
    </citation>
    <scope>NUCLEOTIDE SEQUENCE [LARGE SCALE GENOMIC DNA]</scope>
    <source>
        <strain evidence="3 4">DSM 3682</strain>
    </source>
</reference>
<name>A0ABR7T3B1_HELCL</name>
<keyword evidence="4" id="KW-1185">Reference proteome</keyword>
<protein>
    <submittedName>
        <fullName evidence="3">Stage II sporulation protein D</fullName>
    </submittedName>
</protein>
<evidence type="ECO:0000259" key="2">
    <source>
        <dbReference type="Pfam" id="PF08486"/>
    </source>
</evidence>
<feature type="domain" description="Sporulation stage II protein D amidase enhancer LytB N-terminal" evidence="2">
    <location>
        <begin position="59"/>
        <end position="151"/>
    </location>
</feature>